<dbReference type="EMBL" id="BAAANH010000001">
    <property type="protein sequence ID" value="GAA1751368.1"/>
    <property type="molecule type" value="Genomic_DNA"/>
</dbReference>
<dbReference type="Pfam" id="PF19694">
    <property type="entry name" value="DUF6194"/>
    <property type="match status" value="1"/>
</dbReference>
<comment type="caution">
    <text evidence="2">The sequence shown here is derived from an EMBL/GenBank/DDBJ whole genome shotgun (WGS) entry which is preliminary data.</text>
</comment>
<feature type="domain" description="DUF6194" evidence="1">
    <location>
        <begin position="2"/>
        <end position="154"/>
    </location>
</feature>
<accession>A0ABN2KAM0</accession>
<sequence length="161" mass="17619">MKPILETVRALDGVLELAPEPGGEFPEIAWGDHFFYSSPDGSIPSNRQPFATIVTKDYPDDTLSNLDPAGRWRLNIHVGTARFAELTGVTPHDFTAQDLSAGDFSMPDVILPHPVYGSLGWVAIVNPGARTTATALALLREAHSDDRRRVERRSTSPLEGR</sequence>
<proteinExistence type="predicted"/>
<evidence type="ECO:0000259" key="1">
    <source>
        <dbReference type="Pfam" id="PF19694"/>
    </source>
</evidence>
<name>A0ABN2KAM0_9MICO</name>
<protein>
    <recommendedName>
        <fullName evidence="1">DUF6194 domain-containing protein</fullName>
    </recommendedName>
</protein>
<evidence type="ECO:0000313" key="2">
    <source>
        <dbReference type="EMBL" id="GAA1751368.1"/>
    </source>
</evidence>
<dbReference type="Proteomes" id="UP001500506">
    <property type="component" value="Unassembled WGS sequence"/>
</dbReference>
<reference evidence="3" key="1">
    <citation type="journal article" date="2019" name="Int. J. Syst. Evol. Microbiol.">
        <title>The Global Catalogue of Microorganisms (GCM) 10K type strain sequencing project: providing services to taxonomists for standard genome sequencing and annotation.</title>
        <authorList>
            <consortium name="The Broad Institute Genomics Platform"/>
            <consortium name="The Broad Institute Genome Sequencing Center for Infectious Disease"/>
            <person name="Wu L."/>
            <person name="Ma J."/>
        </authorList>
    </citation>
    <scope>NUCLEOTIDE SEQUENCE [LARGE SCALE GENOMIC DNA]</scope>
    <source>
        <strain evidence="3">JCM 14319</strain>
    </source>
</reference>
<keyword evidence="3" id="KW-1185">Reference proteome</keyword>
<organism evidence="2 3">
    <name type="scientific">Agromyces humatus</name>
    <dbReference type="NCBI Taxonomy" id="279573"/>
    <lineage>
        <taxon>Bacteria</taxon>
        <taxon>Bacillati</taxon>
        <taxon>Actinomycetota</taxon>
        <taxon>Actinomycetes</taxon>
        <taxon>Micrococcales</taxon>
        <taxon>Microbacteriaceae</taxon>
        <taxon>Agromyces</taxon>
    </lineage>
</organism>
<evidence type="ECO:0000313" key="3">
    <source>
        <dbReference type="Proteomes" id="UP001500506"/>
    </source>
</evidence>
<dbReference type="InterPro" id="IPR045676">
    <property type="entry name" value="DUF6194"/>
</dbReference>
<gene>
    <name evidence="2" type="ORF">GCM10009747_05980</name>
</gene>